<dbReference type="AlphaFoldDB" id="A0A8S1KK94"/>
<organism evidence="3 4">
    <name type="scientific">Paramecium primaurelia</name>
    <dbReference type="NCBI Taxonomy" id="5886"/>
    <lineage>
        <taxon>Eukaryota</taxon>
        <taxon>Sar</taxon>
        <taxon>Alveolata</taxon>
        <taxon>Ciliophora</taxon>
        <taxon>Intramacronucleata</taxon>
        <taxon>Oligohymenophorea</taxon>
        <taxon>Peniculida</taxon>
        <taxon>Parameciidae</taxon>
        <taxon>Paramecium</taxon>
    </lineage>
</organism>
<accession>A0A8S1KK94</accession>
<proteinExistence type="predicted"/>
<protein>
    <submittedName>
        <fullName evidence="3">Uncharacterized protein</fullName>
    </submittedName>
</protein>
<comment type="caution">
    <text evidence="3">The sequence shown here is derived from an EMBL/GenBank/DDBJ whole genome shotgun (WGS) entry which is preliminary data.</text>
</comment>
<dbReference type="EMBL" id="CAJJDM010000020">
    <property type="protein sequence ID" value="CAD8054811.1"/>
    <property type="molecule type" value="Genomic_DNA"/>
</dbReference>
<reference evidence="3" key="1">
    <citation type="submission" date="2021-01" db="EMBL/GenBank/DDBJ databases">
        <authorList>
            <consortium name="Genoscope - CEA"/>
            <person name="William W."/>
        </authorList>
    </citation>
    <scope>NUCLEOTIDE SEQUENCE</scope>
</reference>
<name>A0A8S1KK94_PARPR</name>
<evidence type="ECO:0000256" key="1">
    <source>
        <dbReference type="SAM" id="Coils"/>
    </source>
</evidence>
<evidence type="ECO:0000313" key="3">
    <source>
        <dbReference type="EMBL" id="CAD8054811.1"/>
    </source>
</evidence>
<keyword evidence="4" id="KW-1185">Reference proteome</keyword>
<keyword evidence="1" id="KW-0175">Coiled coil</keyword>
<sequence length="379" mass="45000">MNQKLQIQLDFDSEDTEGSDISFESSFDEQLEQEFEQTLQQKGIVQFKDQMERMLQLNQEIGTIKLEKANFEDEEELKKLFPPKQSENLISRKSISNIQITSPRQKSQSENKTNSQWYQVSKNILNSSKKVASQPTLEEFQQRLNLFRINNTKSDIVDLIIEEQDKLLKDIQQQEKKNKAIENAVHESIEAKVRKETGDVGYVSFRKKIQFQFRIRKAEEMAQEKVLKQKEKKETDMYRSLQIFDQLFLNRNYDEEGEVKSLAAEELYKKVKKCQDDIDVKNTIIQFIIQHRKKQIDEYKNKPTILKPTKFISEDSREFSLLQPNMQFRQQMMQQQLNKEILDKRDDLEGENIYLLTKINQILEGNLLKLWKHKLGSKM</sequence>
<feature type="coiled-coil region" evidence="1">
    <location>
        <begin position="157"/>
        <end position="191"/>
    </location>
</feature>
<gene>
    <name evidence="3" type="ORF">PPRIM_AZ9-3.1.T0220219</name>
</gene>
<evidence type="ECO:0000313" key="4">
    <source>
        <dbReference type="Proteomes" id="UP000688137"/>
    </source>
</evidence>
<evidence type="ECO:0000256" key="2">
    <source>
        <dbReference type="SAM" id="MobiDB-lite"/>
    </source>
</evidence>
<feature type="region of interest" description="Disordered" evidence="2">
    <location>
        <begin position="92"/>
        <end position="114"/>
    </location>
</feature>
<dbReference type="Proteomes" id="UP000688137">
    <property type="component" value="Unassembled WGS sequence"/>
</dbReference>